<dbReference type="AlphaFoldDB" id="A0A4R6N7A0"/>
<dbReference type="InterPro" id="IPR003838">
    <property type="entry name" value="ABC3_permease_C"/>
</dbReference>
<evidence type="ECO:0000256" key="2">
    <source>
        <dbReference type="ARBA" id="ARBA00005236"/>
    </source>
</evidence>
<reference evidence="10 11" key="1">
    <citation type="submission" date="2019-03" db="EMBL/GenBank/DDBJ databases">
        <title>Genomic Encyclopedia of Type Strains, Phase IV (KMG-IV): sequencing the most valuable type-strain genomes for metagenomic binning, comparative biology and taxonomic classification.</title>
        <authorList>
            <person name="Goeker M."/>
        </authorList>
    </citation>
    <scope>NUCLEOTIDE SEQUENCE [LARGE SCALE GENOMIC DNA]</scope>
    <source>
        <strain evidence="10 11">DSM 25082</strain>
    </source>
</reference>
<dbReference type="Pfam" id="PF02687">
    <property type="entry name" value="FtsX"/>
    <property type="match status" value="1"/>
</dbReference>
<organism evidence="10 11">
    <name type="scientific">Roseateles asaccharophilus</name>
    <dbReference type="NCBI Taxonomy" id="582607"/>
    <lineage>
        <taxon>Bacteria</taxon>
        <taxon>Pseudomonadati</taxon>
        <taxon>Pseudomonadota</taxon>
        <taxon>Betaproteobacteria</taxon>
        <taxon>Burkholderiales</taxon>
        <taxon>Sphaerotilaceae</taxon>
        <taxon>Roseateles</taxon>
    </lineage>
</organism>
<dbReference type="PANTHER" id="PTHR30489:SF0">
    <property type="entry name" value="LIPOPROTEIN-RELEASING SYSTEM TRANSMEMBRANE PROTEIN LOLE"/>
    <property type="match status" value="1"/>
</dbReference>
<evidence type="ECO:0000313" key="11">
    <source>
        <dbReference type="Proteomes" id="UP000295357"/>
    </source>
</evidence>
<keyword evidence="10" id="KW-0449">Lipoprotein</keyword>
<accession>A0A4R6N7A0</accession>
<protein>
    <submittedName>
        <fullName evidence="10">Lipoprotein-releasing system permease protein</fullName>
    </submittedName>
</protein>
<feature type="transmembrane region" description="Helical" evidence="7">
    <location>
        <begin position="373"/>
        <end position="399"/>
    </location>
</feature>
<proteinExistence type="inferred from homology"/>
<dbReference type="OrthoDB" id="9770036at2"/>
<evidence type="ECO:0000256" key="1">
    <source>
        <dbReference type="ARBA" id="ARBA00004651"/>
    </source>
</evidence>
<comment type="subcellular location">
    <subcellularLocation>
        <location evidence="1">Cell membrane</location>
        <topology evidence="1">Multi-pass membrane protein</topology>
    </subcellularLocation>
</comment>
<dbReference type="GO" id="GO:0044874">
    <property type="term" value="P:lipoprotein localization to outer membrane"/>
    <property type="evidence" value="ECO:0007669"/>
    <property type="project" value="TreeGrafter"/>
</dbReference>
<evidence type="ECO:0000256" key="7">
    <source>
        <dbReference type="SAM" id="Phobius"/>
    </source>
</evidence>
<dbReference type="InterPro" id="IPR025857">
    <property type="entry name" value="MacB_PCD"/>
</dbReference>
<gene>
    <name evidence="10" type="ORF">DFR39_103164</name>
</gene>
<evidence type="ECO:0000256" key="4">
    <source>
        <dbReference type="ARBA" id="ARBA00022692"/>
    </source>
</evidence>
<keyword evidence="4 7" id="KW-0812">Transmembrane</keyword>
<feature type="transmembrane region" description="Helical" evidence="7">
    <location>
        <begin position="290"/>
        <end position="313"/>
    </location>
</feature>
<keyword evidence="3" id="KW-1003">Cell membrane</keyword>
<dbReference type="RefSeq" id="WP_133603149.1">
    <property type="nucleotide sequence ID" value="NZ_JAUFPJ010000010.1"/>
</dbReference>
<evidence type="ECO:0000256" key="6">
    <source>
        <dbReference type="ARBA" id="ARBA00023136"/>
    </source>
</evidence>
<dbReference type="GO" id="GO:0098797">
    <property type="term" value="C:plasma membrane protein complex"/>
    <property type="evidence" value="ECO:0007669"/>
    <property type="project" value="TreeGrafter"/>
</dbReference>
<evidence type="ECO:0000256" key="3">
    <source>
        <dbReference type="ARBA" id="ARBA00022475"/>
    </source>
</evidence>
<name>A0A4R6N7A0_9BURK</name>
<dbReference type="Proteomes" id="UP000295357">
    <property type="component" value="Unassembled WGS sequence"/>
</dbReference>
<evidence type="ECO:0000259" key="9">
    <source>
        <dbReference type="Pfam" id="PF12704"/>
    </source>
</evidence>
<feature type="transmembrane region" description="Helical" evidence="7">
    <location>
        <begin position="334"/>
        <end position="361"/>
    </location>
</feature>
<comment type="similarity">
    <text evidence="2">Belongs to the ABC-4 integral membrane protein family. LolC/E subfamily.</text>
</comment>
<evidence type="ECO:0000256" key="5">
    <source>
        <dbReference type="ARBA" id="ARBA00022989"/>
    </source>
</evidence>
<feature type="domain" description="ABC3 transporter permease C-terminal" evidence="8">
    <location>
        <begin position="293"/>
        <end position="410"/>
    </location>
</feature>
<dbReference type="EMBL" id="SNXE01000003">
    <property type="protein sequence ID" value="TDP11239.1"/>
    <property type="molecule type" value="Genomic_DNA"/>
</dbReference>
<dbReference type="Pfam" id="PF12704">
    <property type="entry name" value="MacB_PCD"/>
    <property type="match status" value="1"/>
</dbReference>
<evidence type="ECO:0000313" key="10">
    <source>
        <dbReference type="EMBL" id="TDP11239.1"/>
    </source>
</evidence>
<feature type="domain" description="MacB-like periplasmic core" evidence="9">
    <location>
        <begin position="31"/>
        <end position="258"/>
    </location>
</feature>
<dbReference type="PANTHER" id="PTHR30489">
    <property type="entry name" value="LIPOPROTEIN-RELEASING SYSTEM TRANSMEMBRANE PROTEIN LOLE"/>
    <property type="match status" value="1"/>
</dbReference>
<feature type="transmembrane region" description="Helical" evidence="7">
    <location>
        <begin position="32"/>
        <end position="55"/>
    </location>
</feature>
<keyword evidence="11" id="KW-1185">Reference proteome</keyword>
<dbReference type="InterPro" id="IPR051447">
    <property type="entry name" value="Lipoprotein-release_system"/>
</dbReference>
<keyword evidence="5 7" id="KW-1133">Transmembrane helix</keyword>
<comment type="caution">
    <text evidence="10">The sequence shown here is derived from an EMBL/GenBank/DDBJ whole genome shotgun (WGS) entry which is preliminary data.</text>
</comment>
<keyword evidence="6 7" id="KW-0472">Membrane</keyword>
<sequence>MPGPSSRSAHLGLGFERQVAWRFLLEGRFQTLLIVVGVAAGVAVVAYISALVGGLQRNTLEKTLGAQAHVVITPPDEKVLPAWPAASGTQSLSDTQARAQRLRSLGNWLSYEGWLSEQPGITAVSPLVSGPALAQRGEASRSAALMGVELARYDAIVGLRQRLVAGQFRLLPGEALVGQLLAADLGLRVGDRMVLNTGSRSDTVRLVGLLDYGVRDLNRRMVVLPLRSAQSLLDLPGGVTQIDLRVADVWTAREQAAALARQLPYKVESWQETNAQLVSALNAQSISTTLIRAVVMVVVVLGIASVLVVSVVQKRREIGILRAMGVTQGQIMRVFLLQGALVGGVGAVLGNLLAVALIWAFTSFVRGADGQPLFSISLPASTAVQVSVMALVAGVLAAWAPARRAARMDPAQAIRL</sequence>
<evidence type="ECO:0000259" key="8">
    <source>
        <dbReference type="Pfam" id="PF02687"/>
    </source>
</evidence>